<organism evidence="2 3">
    <name type="scientific">Bradyrhizobium australiense</name>
    <dbReference type="NCBI Taxonomy" id="2721161"/>
    <lineage>
        <taxon>Bacteria</taxon>
        <taxon>Pseudomonadati</taxon>
        <taxon>Pseudomonadota</taxon>
        <taxon>Alphaproteobacteria</taxon>
        <taxon>Hyphomicrobiales</taxon>
        <taxon>Nitrobacteraceae</taxon>
        <taxon>Bradyrhizobium</taxon>
    </lineage>
</organism>
<accession>A0A7Y4GVA3</accession>
<evidence type="ECO:0000256" key="1">
    <source>
        <dbReference type="SAM" id="SignalP"/>
    </source>
</evidence>
<protein>
    <submittedName>
        <fullName evidence="2">Uncharacterized protein</fullName>
    </submittedName>
</protein>
<dbReference type="Proteomes" id="UP000544122">
    <property type="component" value="Unassembled WGS sequence"/>
</dbReference>
<reference evidence="2 3" key="1">
    <citation type="submission" date="2020-03" db="EMBL/GenBank/DDBJ databases">
        <title>Bradyrhizobium diversity isolated from nodules of Indigofera sp.</title>
        <authorList>
            <person name="Klepa M."/>
            <person name="Helene L."/>
            <person name="Hungria M."/>
        </authorList>
    </citation>
    <scope>NUCLEOTIDE SEQUENCE [LARGE SCALE GENOMIC DNA]</scope>
    <source>
        <strain evidence="2 3">WSM 1791</strain>
    </source>
</reference>
<sequence length="50" mass="5203">MKKITVVVALMCAVSAYASYPSATKSGATPSLALSMQESRSVPFEAHDAV</sequence>
<dbReference type="EMBL" id="JAAVLX010000007">
    <property type="protein sequence ID" value="NOJ41997.1"/>
    <property type="molecule type" value="Genomic_DNA"/>
</dbReference>
<evidence type="ECO:0000313" key="2">
    <source>
        <dbReference type="EMBL" id="NOJ41997.1"/>
    </source>
</evidence>
<dbReference type="RefSeq" id="WP_171581259.1">
    <property type="nucleotide sequence ID" value="NZ_JAAVLX010000007.1"/>
</dbReference>
<comment type="caution">
    <text evidence="2">The sequence shown here is derived from an EMBL/GenBank/DDBJ whole genome shotgun (WGS) entry which is preliminary data.</text>
</comment>
<evidence type="ECO:0000313" key="3">
    <source>
        <dbReference type="Proteomes" id="UP000544122"/>
    </source>
</evidence>
<name>A0A7Y4GVA3_9BRAD</name>
<feature type="chain" id="PRO_5030938054" evidence="1">
    <location>
        <begin position="19"/>
        <end position="50"/>
    </location>
</feature>
<gene>
    <name evidence="2" type="ORF">HCN58_20800</name>
</gene>
<keyword evidence="3" id="KW-1185">Reference proteome</keyword>
<feature type="signal peptide" evidence="1">
    <location>
        <begin position="1"/>
        <end position="18"/>
    </location>
</feature>
<dbReference type="AlphaFoldDB" id="A0A7Y4GVA3"/>
<proteinExistence type="predicted"/>
<keyword evidence="1" id="KW-0732">Signal</keyword>